<evidence type="ECO:0000313" key="5">
    <source>
        <dbReference type="Proteomes" id="UP001202052"/>
    </source>
</evidence>
<dbReference type="NCBIfam" id="NF042918">
    <property type="entry name" value="PAGG_Syn_BesB"/>
    <property type="match status" value="1"/>
</dbReference>
<dbReference type="Pfam" id="PF01053">
    <property type="entry name" value="Cys_Met_Meta_PP"/>
    <property type="match status" value="1"/>
</dbReference>
<comment type="cofactor">
    <cofactor evidence="1 3">
        <name>pyridoxal 5'-phosphate</name>
        <dbReference type="ChEBI" id="CHEBI:597326"/>
    </cofactor>
</comment>
<keyword evidence="2 3" id="KW-0663">Pyridoxal phosphate</keyword>
<name>A0ABT0NS31_9ACTN</name>
<dbReference type="PANTHER" id="PTHR42699:SF1">
    <property type="entry name" value="CYSTATHIONINE GAMMA-SYNTHASE-RELATED"/>
    <property type="match status" value="1"/>
</dbReference>
<dbReference type="InterPro" id="IPR051750">
    <property type="entry name" value="Trans-sulfuration_enzymes"/>
</dbReference>
<dbReference type="EMBL" id="JAMCCK010000015">
    <property type="protein sequence ID" value="MCL3994260.1"/>
    <property type="molecule type" value="Genomic_DNA"/>
</dbReference>
<dbReference type="Proteomes" id="UP001202052">
    <property type="component" value="Unassembled WGS sequence"/>
</dbReference>
<dbReference type="InterPro" id="IPR000277">
    <property type="entry name" value="Cys/Met-Metab_PyrdxlP-dep_enz"/>
</dbReference>
<dbReference type="Gene3D" id="3.90.1150.10">
    <property type="entry name" value="Aspartate Aminotransferase, domain 1"/>
    <property type="match status" value="1"/>
</dbReference>
<accession>A0ABT0NS31</accession>
<gene>
    <name evidence="4" type="ORF">M4438_12120</name>
</gene>
<dbReference type="GO" id="GO:0016740">
    <property type="term" value="F:transferase activity"/>
    <property type="evidence" value="ECO:0007669"/>
    <property type="project" value="UniProtKB-KW"/>
</dbReference>
<sequence length="518" mass="54562">MSQAVSGTTGSADGLRHIAAGRPVPGSVHSVSVSIPDVASVIGYESNDAATLNRISWGYPRFRPHPYVVRAAELAAREDAGGERDGALLLTRSARAARAAAAYAGLPPGAARDVTLGGHVLSGVRLPAGGPGAARARAHVMHTGGHLSSRQAEDVLWDAGLIDGRQPEETADDSPARAVAEVLAGAYGVPGPQYVALRNSGMNAVMAAVEAVTEIQRDSGRRRWLQLGWIFFDTMHLFEKKVVDAEHTTVPDPFDLAEVARLAAAHAGGLAGIIAEIPSNPGMGVPDLPALREIADRAGCALVVDATIATPHNVDVVPYADVVCESLTKYATGSADVLAGAVVVAPGSPFAADLLSVLPRYGDEPYRRDTARVAARIRGYADRMARVNANALALAECLERHPDVVRDIGWALDARSAANYRKVARDSGGPGGLLMVDLKVPLELVYDRLAVAKGPSFGAEFTMASPQVFIAHYDLLTTPAGRAALRERGLHRDMLRVSVGTEPPELIAETFERALRPD</sequence>
<dbReference type="SUPFAM" id="SSF53383">
    <property type="entry name" value="PLP-dependent transferases"/>
    <property type="match status" value="1"/>
</dbReference>
<dbReference type="InterPro" id="IPR015424">
    <property type="entry name" value="PyrdxlP-dep_Trfase"/>
</dbReference>
<organism evidence="4 5">
    <name type="scientific">Streptomyces lavenduligriseus</name>
    <dbReference type="NCBI Taxonomy" id="67315"/>
    <lineage>
        <taxon>Bacteria</taxon>
        <taxon>Bacillati</taxon>
        <taxon>Actinomycetota</taxon>
        <taxon>Actinomycetes</taxon>
        <taxon>Kitasatosporales</taxon>
        <taxon>Streptomycetaceae</taxon>
        <taxon>Streptomyces</taxon>
    </lineage>
</organism>
<evidence type="ECO:0000256" key="3">
    <source>
        <dbReference type="RuleBase" id="RU362118"/>
    </source>
</evidence>
<evidence type="ECO:0000256" key="1">
    <source>
        <dbReference type="ARBA" id="ARBA00001933"/>
    </source>
</evidence>
<dbReference type="RefSeq" id="WP_249459115.1">
    <property type="nucleotide sequence ID" value="NZ_JAMCCK010000015.1"/>
</dbReference>
<dbReference type="Gene3D" id="3.40.640.10">
    <property type="entry name" value="Type I PLP-dependent aspartate aminotransferase-like (Major domain)"/>
    <property type="match status" value="1"/>
</dbReference>
<reference evidence="4 5" key="1">
    <citation type="submission" date="2022-05" db="EMBL/GenBank/DDBJ databases">
        <title>Genome Resource of Streptomyces lavenduligriseus GA1-1, a Strain with Broad-Spectrum Antifungal Activity against Phytopathogenic Fungi.</title>
        <authorList>
            <person name="Qi D."/>
        </authorList>
    </citation>
    <scope>NUCLEOTIDE SEQUENCE [LARGE SCALE GENOMIC DNA]</scope>
    <source>
        <strain evidence="4 5">GA1-1</strain>
    </source>
</reference>
<keyword evidence="5" id="KW-1185">Reference proteome</keyword>
<protein>
    <submittedName>
        <fullName evidence="4">PLP-dependent transferase</fullName>
    </submittedName>
</protein>
<dbReference type="InterPro" id="IPR015422">
    <property type="entry name" value="PyrdxlP-dep_Trfase_small"/>
</dbReference>
<proteinExistence type="inferred from homology"/>
<evidence type="ECO:0000256" key="2">
    <source>
        <dbReference type="ARBA" id="ARBA00022898"/>
    </source>
</evidence>
<comment type="similarity">
    <text evidence="3">Belongs to the trans-sulfuration enzymes family.</text>
</comment>
<dbReference type="InterPro" id="IPR055001">
    <property type="entry name" value="PAGG_Syn_BesB"/>
</dbReference>
<dbReference type="InterPro" id="IPR015421">
    <property type="entry name" value="PyrdxlP-dep_Trfase_major"/>
</dbReference>
<dbReference type="PANTHER" id="PTHR42699">
    <property type="match status" value="1"/>
</dbReference>
<keyword evidence="4" id="KW-0808">Transferase</keyword>
<comment type="caution">
    <text evidence="4">The sequence shown here is derived from an EMBL/GenBank/DDBJ whole genome shotgun (WGS) entry which is preliminary data.</text>
</comment>
<evidence type="ECO:0000313" key="4">
    <source>
        <dbReference type="EMBL" id="MCL3994260.1"/>
    </source>
</evidence>